<accession>A0A6J4TFD7</accession>
<dbReference type="EMBL" id="CADCVQ010000147">
    <property type="protein sequence ID" value="CAA9521981.1"/>
    <property type="molecule type" value="Genomic_DNA"/>
</dbReference>
<evidence type="ECO:0000256" key="1">
    <source>
        <dbReference type="SAM" id="MobiDB-lite"/>
    </source>
</evidence>
<dbReference type="AlphaFoldDB" id="A0A6J4TFD7"/>
<evidence type="ECO:0000313" key="2">
    <source>
        <dbReference type="EMBL" id="CAA9521981.1"/>
    </source>
</evidence>
<name>A0A6J4TFD7_9ACTN</name>
<feature type="compositionally biased region" description="Basic and acidic residues" evidence="1">
    <location>
        <begin position="128"/>
        <end position="141"/>
    </location>
</feature>
<feature type="compositionally biased region" description="Basic residues" evidence="1">
    <location>
        <begin position="90"/>
        <end position="113"/>
    </location>
</feature>
<feature type="compositionally biased region" description="Basic and acidic residues" evidence="1">
    <location>
        <begin position="44"/>
        <end position="89"/>
    </location>
</feature>
<proteinExistence type="predicted"/>
<feature type="region of interest" description="Disordered" evidence="1">
    <location>
        <begin position="1"/>
        <end position="23"/>
    </location>
</feature>
<organism evidence="2">
    <name type="scientific">uncultured Solirubrobacteraceae bacterium</name>
    <dbReference type="NCBI Taxonomy" id="1162706"/>
    <lineage>
        <taxon>Bacteria</taxon>
        <taxon>Bacillati</taxon>
        <taxon>Actinomycetota</taxon>
        <taxon>Thermoleophilia</taxon>
        <taxon>Solirubrobacterales</taxon>
        <taxon>Solirubrobacteraceae</taxon>
        <taxon>environmental samples</taxon>
    </lineage>
</organism>
<sequence length="141" mass="16773">ADVEQHVPRNQPGSRLEHHQRPQQACAVCSRWQGRIGGQRRVCQGRDRREDGVDGHEVHGAGHDRVGRRRQQDGKDQGQHQRGRRTEQRLRRRHDRCRRRRGQDRRDRKRQRQGRIDGRGHHRCRARAAHEVLRGERREGV</sequence>
<feature type="region of interest" description="Disordered" evidence="1">
    <location>
        <begin position="39"/>
        <end position="141"/>
    </location>
</feature>
<feature type="non-terminal residue" evidence="2">
    <location>
        <position position="141"/>
    </location>
</feature>
<gene>
    <name evidence="2" type="ORF">AVDCRST_MAG67-3431</name>
</gene>
<reference evidence="2" key="1">
    <citation type="submission" date="2020-02" db="EMBL/GenBank/DDBJ databases">
        <authorList>
            <person name="Meier V. D."/>
        </authorList>
    </citation>
    <scope>NUCLEOTIDE SEQUENCE</scope>
    <source>
        <strain evidence="2">AVDCRST_MAG67</strain>
    </source>
</reference>
<feature type="non-terminal residue" evidence="2">
    <location>
        <position position="1"/>
    </location>
</feature>
<protein>
    <submittedName>
        <fullName evidence="2">Uncharacterized protein</fullName>
    </submittedName>
</protein>